<accession>A0A7R7ZZG2</accession>
<dbReference type="GeneID" id="64961407"/>
<dbReference type="KEGG" id="aluc:AKAW2_50427A"/>
<evidence type="ECO:0008006" key="3">
    <source>
        <dbReference type="Google" id="ProtNLM"/>
    </source>
</evidence>
<proteinExistence type="predicted"/>
<dbReference type="EMBL" id="AP024429">
    <property type="protein sequence ID" value="BCS00086.1"/>
    <property type="molecule type" value="Genomic_DNA"/>
</dbReference>
<evidence type="ECO:0000313" key="1">
    <source>
        <dbReference type="EMBL" id="BCS00086.1"/>
    </source>
</evidence>
<organism evidence="1 2">
    <name type="scientific">Aspergillus kawachii</name>
    <name type="common">White koji mold</name>
    <name type="synonym">Aspergillus awamori var. kawachi</name>
    <dbReference type="NCBI Taxonomy" id="1069201"/>
    <lineage>
        <taxon>Eukaryota</taxon>
        <taxon>Fungi</taxon>
        <taxon>Dikarya</taxon>
        <taxon>Ascomycota</taxon>
        <taxon>Pezizomycotina</taxon>
        <taxon>Eurotiomycetes</taxon>
        <taxon>Eurotiomycetidae</taxon>
        <taxon>Eurotiales</taxon>
        <taxon>Aspergillaceae</taxon>
        <taxon>Aspergillus</taxon>
        <taxon>Aspergillus subgen. Circumdati</taxon>
    </lineage>
</organism>
<dbReference type="OrthoDB" id="2156052at2759"/>
<name>A0A7R7ZZG2_ASPKA</name>
<sequence length="163" mass="19287">MKATTVEKQHRLQTEVDNYHRVRNLQGQYIPVCLRDFKPRVAYWYHGKIMAQMMILSWSGTRLQHAIHDGNSRFFHQERDRALTTLRSRGIIHCDSEWRNMLWDDLSGRLVVIDLEDVKWLKRPRALESVSANTRQTRCVRAMKYKTGLERVEIPQHGSTLSL</sequence>
<dbReference type="InterPro" id="IPR011009">
    <property type="entry name" value="Kinase-like_dom_sf"/>
</dbReference>
<protein>
    <recommendedName>
        <fullName evidence="3">Aminoglycoside phosphotransferase domain-containing protein</fullName>
    </recommendedName>
</protein>
<reference evidence="1" key="1">
    <citation type="submission" date="2021-01" db="EMBL/GenBank/DDBJ databases">
        <authorList>
            <consortium name="Aspergillus luchuensis mut. kawachii IFO 4304 genome sequencing consortium"/>
            <person name="Kazuki M."/>
            <person name="Futagami T."/>
        </authorList>
    </citation>
    <scope>NUCLEOTIDE SEQUENCE</scope>
    <source>
        <strain evidence="1">IFO 4308</strain>
    </source>
</reference>
<dbReference type="SUPFAM" id="SSF56112">
    <property type="entry name" value="Protein kinase-like (PK-like)"/>
    <property type="match status" value="1"/>
</dbReference>
<evidence type="ECO:0000313" key="2">
    <source>
        <dbReference type="Proteomes" id="UP000661280"/>
    </source>
</evidence>
<dbReference type="RefSeq" id="XP_041543848.1">
    <property type="nucleotide sequence ID" value="XM_041690244.1"/>
</dbReference>
<reference evidence="1" key="2">
    <citation type="submission" date="2021-02" db="EMBL/GenBank/DDBJ databases">
        <title>Aspergillus luchuensis mut. kawachii IFO 4304 genome sequence.</title>
        <authorList>
            <person name="Mori K."/>
            <person name="Kadooka C."/>
            <person name="Goto M."/>
            <person name="Futagami T."/>
        </authorList>
    </citation>
    <scope>NUCLEOTIDE SEQUENCE</scope>
    <source>
        <strain evidence="1">IFO 4308</strain>
    </source>
</reference>
<gene>
    <name evidence="1" type="ORF">AKAW2_50427A</name>
</gene>
<dbReference type="Proteomes" id="UP000661280">
    <property type="component" value="Chromosome 5"/>
</dbReference>
<keyword evidence="2" id="KW-1185">Reference proteome</keyword>
<dbReference type="AlphaFoldDB" id="A0A7R7ZZG2"/>
<dbReference type="Gene3D" id="1.10.510.10">
    <property type="entry name" value="Transferase(Phosphotransferase) domain 1"/>
    <property type="match status" value="1"/>
</dbReference>